<keyword evidence="5 6" id="KW-0472">Membrane</keyword>
<evidence type="ECO:0000313" key="7">
    <source>
        <dbReference type="EMBL" id="MEE8658606.1"/>
    </source>
</evidence>
<dbReference type="RefSeq" id="WP_394819509.1">
    <property type="nucleotide sequence ID" value="NZ_JAWJZY010000002.1"/>
</dbReference>
<evidence type="ECO:0000313" key="8">
    <source>
        <dbReference type="Proteomes" id="UP001312908"/>
    </source>
</evidence>
<dbReference type="InterPro" id="IPR005495">
    <property type="entry name" value="LptG/LptF_permease"/>
</dbReference>
<evidence type="ECO:0000256" key="5">
    <source>
        <dbReference type="ARBA" id="ARBA00023136"/>
    </source>
</evidence>
<dbReference type="Proteomes" id="UP001312908">
    <property type="component" value="Unassembled WGS sequence"/>
</dbReference>
<dbReference type="NCBIfam" id="TIGR04408">
    <property type="entry name" value="LptG_lptG"/>
    <property type="match status" value="1"/>
</dbReference>
<keyword evidence="4 6" id="KW-1133">Transmembrane helix</keyword>
<proteinExistence type="predicted"/>
<feature type="transmembrane region" description="Helical" evidence="6">
    <location>
        <begin position="294"/>
        <end position="313"/>
    </location>
</feature>
<name>A0ABU7U2P1_9PROT</name>
<dbReference type="PANTHER" id="PTHR33529:SF2">
    <property type="entry name" value="LIPOPOLYSACCHARIDE EXPORT SYSTEM PERMEASE PROTEIN LPTG"/>
    <property type="match status" value="1"/>
</dbReference>
<keyword evidence="3 6" id="KW-0812">Transmembrane</keyword>
<sequence length="378" mass="40760">MAAASPPSPHRVGVSVTLALYVGRSFTWVVIAMVLALTGLVSLFDFIDLLRRVSTKPDVPTTLVFEIAGLHIPYFMILIMPFGILLGGIVCFWRLTRSSELIVARAAGISAWQFLTAPLASALLIGGLGTTAISPLSSFMFRQAELLDQTYLQTGGGPLTFNGTNLWLREAEPDKGVAIIHAENVHREGVSLRLGTVSIFRLNDRDHLIERLTARSGRLNEGFWELEGVSMVRPNHLPDQIGNTKIQTSLTLGRVEQSFASPDTLSIWALPRFIRLLQASGFSTIRHRLHFQTLLALPILCGTMALVSAGFSMRPTRRGGVARMLGSGVAAGFALFSVSKIAAQFGESGALPPLLAAWAPTIAGLCLAVALLLHLEDG</sequence>
<feature type="transmembrane region" description="Helical" evidence="6">
    <location>
        <begin position="355"/>
        <end position="375"/>
    </location>
</feature>
<evidence type="ECO:0000256" key="3">
    <source>
        <dbReference type="ARBA" id="ARBA00022692"/>
    </source>
</evidence>
<dbReference type="Pfam" id="PF03739">
    <property type="entry name" value="LptF_LptG"/>
    <property type="match status" value="1"/>
</dbReference>
<evidence type="ECO:0000256" key="1">
    <source>
        <dbReference type="ARBA" id="ARBA00004651"/>
    </source>
</evidence>
<organism evidence="7 8">
    <name type="scientific">Sorlinia euscelidii</name>
    <dbReference type="NCBI Taxonomy" id="3081148"/>
    <lineage>
        <taxon>Bacteria</taxon>
        <taxon>Pseudomonadati</taxon>
        <taxon>Pseudomonadota</taxon>
        <taxon>Alphaproteobacteria</taxon>
        <taxon>Acetobacterales</taxon>
        <taxon>Acetobacteraceae</taxon>
        <taxon>Sorlinia</taxon>
    </lineage>
</organism>
<feature type="transmembrane region" description="Helical" evidence="6">
    <location>
        <begin position="74"/>
        <end position="95"/>
    </location>
</feature>
<dbReference type="InterPro" id="IPR030923">
    <property type="entry name" value="LptG"/>
</dbReference>
<evidence type="ECO:0000256" key="4">
    <source>
        <dbReference type="ARBA" id="ARBA00022989"/>
    </source>
</evidence>
<keyword evidence="2" id="KW-1003">Cell membrane</keyword>
<dbReference type="EMBL" id="JAWJZY010000002">
    <property type="protein sequence ID" value="MEE8658606.1"/>
    <property type="molecule type" value="Genomic_DNA"/>
</dbReference>
<gene>
    <name evidence="7" type="primary">lptG</name>
    <name evidence="7" type="ORF">DOFOFD_06240</name>
</gene>
<protein>
    <submittedName>
        <fullName evidence="7">LPS export ABC transporter permease LptG</fullName>
    </submittedName>
</protein>
<reference evidence="7 8" key="1">
    <citation type="submission" date="2023-10" db="EMBL/GenBank/DDBJ databases">
        <title>Sorlinia euscelidii gen. nov., sp. nov., an acetic acid bacteria isolated from the gut of Euscelidius variegatus emitter.</title>
        <authorList>
            <person name="Michoud G."/>
            <person name="Marasco R."/>
            <person name="Seferji K."/>
            <person name="Gonella E."/>
            <person name="Garuglieri E."/>
            <person name="Alma A."/>
            <person name="Mapelli F."/>
            <person name="Borin S."/>
            <person name="Daffonchio D."/>
            <person name="Crotti E."/>
        </authorList>
    </citation>
    <scope>NUCLEOTIDE SEQUENCE [LARGE SCALE GENOMIC DNA]</scope>
    <source>
        <strain evidence="7 8">EV16P</strain>
    </source>
</reference>
<dbReference type="PANTHER" id="PTHR33529">
    <property type="entry name" value="SLR0882 PROTEIN-RELATED"/>
    <property type="match status" value="1"/>
</dbReference>
<evidence type="ECO:0000256" key="6">
    <source>
        <dbReference type="SAM" id="Phobius"/>
    </source>
</evidence>
<accession>A0ABU7U2P1</accession>
<comment type="subcellular location">
    <subcellularLocation>
        <location evidence="1">Cell membrane</location>
        <topology evidence="1">Multi-pass membrane protein</topology>
    </subcellularLocation>
</comment>
<evidence type="ECO:0000256" key="2">
    <source>
        <dbReference type="ARBA" id="ARBA00022475"/>
    </source>
</evidence>
<comment type="caution">
    <text evidence="7">The sequence shown here is derived from an EMBL/GenBank/DDBJ whole genome shotgun (WGS) entry which is preliminary data.</text>
</comment>
<feature type="transmembrane region" description="Helical" evidence="6">
    <location>
        <begin position="26"/>
        <end position="47"/>
    </location>
</feature>
<feature type="transmembrane region" description="Helical" evidence="6">
    <location>
        <begin position="115"/>
        <end position="133"/>
    </location>
</feature>
<feature type="transmembrane region" description="Helical" evidence="6">
    <location>
        <begin position="325"/>
        <end position="343"/>
    </location>
</feature>
<keyword evidence="8" id="KW-1185">Reference proteome</keyword>